<proteinExistence type="predicted"/>
<evidence type="ECO:0000313" key="3">
    <source>
        <dbReference type="Proteomes" id="UP000238375"/>
    </source>
</evidence>
<protein>
    <submittedName>
        <fullName evidence="2">Uncharacterized protein DUF3127</fullName>
    </submittedName>
</protein>
<dbReference type="AlphaFoldDB" id="A0A2T0S5C4"/>
<accession>A0A2T0S5C4</accession>
<comment type="caution">
    <text evidence="2">The sequence shown here is derived from an EMBL/GenBank/DDBJ whole genome shotgun (WGS) entry which is preliminary data.</text>
</comment>
<organism evidence="2 3">
    <name type="scientific">Spirosoma oryzae</name>
    <dbReference type="NCBI Taxonomy" id="1469603"/>
    <lineage>
        <taxon>Bacteria</taxon>
        <taxon>Pseudomonadati</taxon>
        <taxon>Bacteroidota</taxon>
        <taxon>Cytophagia</taxon>
        <taxon>Cytophagales</taxon>
        <taxon>Cytophagaceae</taxon>
        <taxon>Spirosoma</taxon>
    </lineage>
</organism>
<name>A0A2T0S5C4_9BACT</name>
<dbReference type="EMBL" id="PVTE01000028">
    <property type="protein sequence ID" value="PRY28614.1"/>
    <property type="molecule type" value="Genomic_DNA"/>
</dbReference>
<feature type="compositionally biased region" description="Acidic residues" evidence="1">
    <location>
        <begin position="150"/>
        <end position="160"/>
    </location>
</feature>
<gene>
    <name evidence="2" type="ORF">CLV58_12830</name>
</gene>
<dbReference type="Pfam" id="PF11325">
    <property type="entry name" value="DUF3127"/>
    <property type="match status" value="1"/>
</dbReference>
<dbReference type="Proteomes" id="UP000238375">
    <property type="component" value="Unassembled WGS sequence"/>
</dbReference>
<feature type="compositionally biased region" description="Low complexity" evidence="1">
    <location>
        <begin position="118"/>
        <end position="149"/>
    </location>
</feature>
<reference evidence="2 3" key="1">
    <citation type="submission" date="2018-03" db="EMBL/GenBank/DDBJ databases">
        <title>Genomic Encyclopedia of Archaeal and Bacterial Type Strains, Phase II (KMG-II): from individual species to whole genera.</title>
        <authorList>
            <person name="Goeker M."/>
        </authorList>
    </citation>
    <scope>NUCLEOTIDE SEQUENCE [LARGE SCALE GENOMIC DNA]</scope>
    <source>
        <strain evidence="2 3">DSM 28354</strain>
    </source>
</reference>
<keyword evidence="3" id="KW-1185">Reference proteome</keyword>
<dbReference type="InterPro" id="IPR021474">
    <property type="entry name" value="DUF3127"/>
</dbReference>
<feature type="region of interest" description="Disordered" evidence="1">
    <location>
        <begin position="118"/>
        <end position="160"/>
    </location>
</feature>
<sequence>MRAKIRTFIFLITYLTHSQMALELVGKLIKVLPEVSGQSQKGPWMKQEFVLETLDSQYPKKVCMTAWGEKVNDLKQFATGDTLKATFSAESREYNERWYTELRAFRIEIAEGEETAASAPAAGGYASRPAQSAPASAPSKPAAASFNSAFDDDESNDLPF</sequence>
<evidence type="ECO:0000256" key="1">
    <source>
        <dbReference type="SAM" id="MobiDB-lite"/>
    </source>
</evidence>
<evidence type="ECO:0000313" key="2">
    <source>
        <dbReference type="EMBL" id="PRY28614.1"/>
    </source>
</evidence>